<comment type="caution">
    <text evidence="2">The sequence shown here is derived from an EMBL/GenBank/DDBJ whole genome shotgun (WGS) entry which is preliminary data.</text>
</comment>
<dbReference type="Proteomes" id="UP001178507">
    <property type="component" value="Unassembled WGS sequence"/>
</dbReference>
<protein>
    <recommendedName>
        <fullName evidence="4">Lipoprotein</fullName>
    </recommendedName>
</protein>
<dbReference type="EMBL" id="CAUJNA010003549">
    <property type="protein sequence ID" value="CAJ1404567.1"/>
    <property type="molecule type" value="Genomic_DNA"/>
</dbReference>
<feature type="signal peptide" evidence="1">
    <location>
        <begin position="1"/>
        <end position="18"/>
    </location>
</feature>
<keyword evidence="3" id="KW-1185">Reference proteome</keyword>
<feature type="chain" id="PRO_5041387443" description="Lipoprotein" evidence="1">
    <location>
        <begin position="19"/>
        <end position="178"/>
    </location>
</feature>
<gene>
    <name evidence="2" type="ORF">EVOR1521_LOCUS26989</name>
</gene>
<evidence type="ECO:0000256" key="1">
    <source>
        <dbReference type="SAM" id="SignalP"/>
    </source>
</evidence>
<evidence type="ECO:0008006" key="4">
    <source>
        <dbReference type="Google" id="ProtNLM"/>
    </source>
</evidence>
<evidence type="ECO:0000313" key="2">
    <source>
        <dbReference type="EMBL" id="CAJ1404567.1"/>
    </source>
</evidence>
<organism evidence="2 3">
    <name type="scientific">Effrenium voratum</name>
    <dbReference type="NCBI Taxonomy" id="2562239"/>
    <lineage>
        <taxon>Eukaryota</taxon>
        <taxon>Sar</taxon>
        <taxon>Alveolata</taxon>
        <taxon>Dinophyceae</taxon>
        <taxon>Suessiales</taxon>
        <taxon>Symbiodiniaceae</taxon>
        <taxon>Effrenium</taxon>
    </lineage>
</organism>
<dbReference type="AlphaFoldDB" id="A0AA36JE57"/>
<accession>A0AA36JE57</accession>
<name>A0AA36JE57_9DINO</name>
<proteinExistence type="predicted"/>
<keyword evidence="1" id="KW-0732">Signal</keyword>
<sequence length="178" mass="18496">MGRRLWAFAAAALGGLLAFCGPSGLPPRPKVLSPASINTAVEEAQASSFPPPDWLRVSTTVPEDGVASVSQAVLAISEGLQLERYAVLRLTADTADADSQAAAAARLALWVPPKSLLLVSSMIGEAQEDPMILVEGLDEDGEAEFFKGELALADAGAGAELKPLLEESCLAPAWPPFS</sequence>
<evidence type="ECO:0000313" key="3">
    <source>
        <dbReference type="Proteomes" id="UP001178507"/>
    </source>
</evidence>
<reference evidence="2" key="1">
    <citation type="submission" date="2023-08" db="EMBL/GenBank/DDBJ databases">
        <authorList>
            <person name="Chen Y."/>
            <person name="Shah S."/>
            <person name="Dougan E. K."/>
            <person name="Thang M."/>
            <person name="Chan C."/>
        </authorList>
    </citation>
    <scope>NUCLEOTIDE SEQUENCE</scope>
</reference>